<feature type="region of interest" description="Disordered" evidence="1">
    <location>
        <begin position="105"/>
        <end position="144"/>
    </location>
</feature>
<evidence type="ECO:0000313" key="2">
    <source>
        <dbReference type="EMBL" id="AQK50922.1"/>
    </source>
</evidence>
<gene>
    <name evidence="2" type="ORF">ZEAMMB73_Zm00001d049618</name>
</gene>
<sequence>MGEIWGVAQSIETRETPEEGKDDVAAASFALPGAVEGARAEVLCVHRYSGSMPLGTAATISCSYLVSTATMVYAQHLSRGLPDPAVDLLCPGVLVFAVGLAGNKPLWRSRDPVASEAGSSAQPAAEPSPGLRSHAIETESGREE</sequence>
<reference evidence="2" key="1">
    <citation type="submission" date="2015-12" db="EMBL/GenBank/DDBJ databases">
        <title>Update maize B73 reference genome by single molecule sequencing technologies.</title>
        <authorList>
            <consortium name="Maize Genome Sequencing Project"/>
            <person name="Ware D."/>
        </authorList>
    </citation>
    <scope>NUCLEOTIDE SEQUENCE</scope>
    <source>
        <tissue evidence="2">Seedling</tissue>
    </source>
</reference>
<organism evidence="2">
    <name type="scientific">Zea mays</name>
    <name type="common">Maize</name>
    <dbReference type="NCBI Taxonomy" id="4577"/>
    <lineage>
        <taxon>Eukaryota</taxon>
        <taxon>Viridiplantae</taxon>
        <taxon>Streptophyta</taxon>
        <taxon>Embryophyta</taxon>
        <taxon>Tracheophyta</taxon>
        <taxon>Spermatophyta</taxon>
        <taxon>Magnoliopsida</taxon>
        <taxon>Liliopsida</taxon>
        <taxon>Poales</taxon>
        <taxon>Poaceae</taxon>
        <taxon>PACMAD clade</taxon>
        <taxon>Panicoideae</taxon>
        <taxon>Andropogonodae</taxon>
        <taxon>Andropogoneae</taxon>
        <taxon>Tripsacinae</taxon>
        <taxon>Zea</taxon>
    </lineage>
</organism>
<dbReference type="PaxDb" id="4577-GRMZM2G179984_P01"/>
<protein>
    <submittedName>
        <fullName evidence="2">Uncharacterized protein</fullName>
    </submittedName>
</protein>
<feature type="compositionally biased region" description="Basic and acidic residues" evidence="1">
    <location>
        <begin position="134"/>
        <end position="144"/>
    </location>
</feature>
<dbReference type="HOGENOM" id="CLU_1799263_0_0_1"/>
<proteinExistence type="predicted"/>
<name>K7UBR8_MAIZE</name>
<dbReference type="InParanoid" id="K7UBR8"/>
<dbReference type="AlphaFoldDB" id="K7UBR8"/>
<evidence type="ECO:0000256" key="1">
    <source>
        <dbReference type="SAM" id="MobiDB-lite"/>
    </source>
</evidence>
<accession>K7UBR8</accession>
<dbReference type="eggNOG" id="KOG1638">
    <property type="taxonomic scope" value="Eukaryota"/>
</dbReference>
<dbReference type="EMBL" id="CM000780">
    <property type="protein sequence ID" value="AQK50922.1"/>
    <property type="molecule type" value="Genomic_DNA"/>
</dbReference>